<dbReference type="EMBL" id="CASHSV030000001">
    <property type="protein sequence ID" value="CAJ2630320.1"/>
    <property type="molecule type" value="Genomic_DNA"/>
</dbReference>
<proteinExistence type="predicted"/>
<accession>A0ACB0IEC7</accession>
<organism evidence="1 2">
    <name type="scientific">Trifolium pratense</name>
    <name type="common">Red clover</name>
    <dbReference type="NCBI Taxonomy" id="57577"/>
    <lineage>
        <taxon>Eukaryota</taxon>
        <taxon>Viridiplantae</taxon>
        <taxon>Streptophyta</taxon>
        <taxon>Embryophyta</taxon>
        <taxon>Tracheophyta</taxon>
        <taxon>Spermatophyta</taxon>
        <taxon>Magnoliopsida</taxon>
        <taxon>eudicotyledons</taxon>
        <taxon>Gunneridae</taxon>
        <taxon>Pentapetalae</taxon>
        <taxon>rosids</taxon>
        <taxon>fabids</taxon>
        <taxon>Fabales</taxon>
        <taxon>Fabaceae</taxon>
        <taxon>Papilionoideae</taxon>
        <taxon>50 kb inversion clade</taxon>
        <taxon>NPAAA clade</taxon>
        <taxon>Hologalegina</taxon>
        <taxon>IRL clade</taxon>
        <taxon>Trifolieae</taxon>
        <taxon>Trifolium</taxon>
    </lineage>
</organism>
<name>A0ACB0IEC7_TRIPR</name>
<gene>
    <name evidence="1" type="ORF">MILVUS5_LOCUS2122</name>
</gene>
<dbReference type="Proteomes" id="UP001177021">
    <property type="component" value="Unassembled WGS sequence"/>
</dbReference>
<reference evidence="1" key="1">
    <citation type="submission" date="2023-10" db="EMBL/GenBank/DDBJ databases">
        <authorList>
            <person name="Rodriguez Cubillos JULIANA M."/>
            <person name="De Vega J."/>
        </authorList>
    </citation>
    <scope>NUCLEOTIDE SEQUENCE</scope>
</reference>
<comment type="caution">
    <text evidence="1">The sequence shown here is derived from an EMBL/GenBank/DDBJ whole genome shotgun (WGS) entry which is preliminary data.</text>
</comment>
<evidence type="ECO:0000313" key="1">
    <source>
        <dbReference type="EMBL" id="CAJ2630320.1"/>
    </source>
</evidence>
<keyword evidence="2" id="KW-1185">Reference proteome</keyword>
<sequence>MPTYAKFMKEILTKKRKYNDDEVIQLDASCSAIIQRTLPTKEKDPGRVTLPVTIGNVNVGKALIDLGSSINLIPLSVIQRVGGLDITRTRMTLQLADKSITRPSGMAEDVLVKVDKFMFPIDFVVMDIEEDDDVPLILGRPFMKTARMMIDIDDGVMKVRVQDEEVSFNLWEAMKHPHEKDMCFKLDATEEAILDVRKQAHRPSSLEQALTDAFEALDPEKEEEIEDFLKQLDAFEELPQPEVEIDELKENGKPVEVKLELKTLPSHLKYVFLGDDNQKPVIISSSLSKGEEESLIQVLKNNKEAIGWALSDLKAFKAPIGLTPFQMVYGKACHLPVELEHKAYWALKFLNFDESQAGEKRKVQLQQLDELRCQAYESSKLYKEKVKSYHDKRLVNKEFRPGQMVLLFNSRLKLFPGKLKSKWSGPFKIREVKPYGAVVLEDPATNDTWTVNVMTPQVFQAYVAWPEVRPTFLGGDNVADAEATDEGDNESEGEAGSDASMHEEDESEGETGSESE</sequence>
<protein>
    <submittedName>
        <fullName evidence="1">Uncharacterized protein</fullName>
    </submittedName>
</protein>
<evidence type="ECO:0000313" key="2">
    <source>
        <dbReference type="Proteomes" id="UP001177021"/>
    </source>
</evidence>